<evidence type="ECO:0000313" key="9">
    <source>
        <dbReference type="Proteomes" id="UP000014541"/>
    </source>
</evidence>
<keyword evidence="2" id="KW-1277">Toxin-antitoxin system</keyword>
<evidence type="ECO:0000256" key="4">
    <source>
        <dbReference type="ARBA" id="ARBA00022759"/>
    </source>
</evidence>
<evidence type="ECO:0000256" key="6">
    <source>
        <dbReference type="ARBA" id="ARBA00022884"/>
    </source>
</evidence>
<dbReference type="EMBL" id="ATFF01000006">
    <property type="protein sequence ID" value="EPF31244.1"/>
    <property type="molecule type" value="Genomic_DNA"/>
</dbReference>
<protein>
    <recommendedName>
        <fullName evidence="10">YcfA-like protein</fullName>
    </recommendedName>
</protein>
<keyword evidence="7" id="KW-0346">Stress response</keyword>
<dbReference type="GO" id="GO:0003729">
    <property type="term" value="F:mRNA binding"/>
    <property type="evidence" value="ECO:0007669"/>
    <property type="project" value="InterPro"/>
</dbReference>
<dbReference type="GO" id="GO:0016787">
    <property type="term" value="F:hydrolase activity"/>
    <property type="evidence" value="ECO:0007669"/>
    <property type="project" value="UniProtKB-KW"/>
</dbReference>
<organism evidence="8 9">
    <name type="scientific">Treponema maltophilum ATCC 51939</name>
    <dbReference type="NCBI Taxonomy" id="1125699"/>
    <lineage>
        <taxon>Bacteria</taxon>
        <taxon>Pseudomonadati</taxon>
        <taxon>Spirochaetota</taxon>
        <taxon>Spirochaetia</taxon>
        <taxon>Spirochaetales</taxon>
        <taxon>Treponemataceae</taxon>
        <taxon>Treponema</taxon>
    </lineage>
</organism>
<evidence type="ECO:0000313" key="8">
    <source>
        <dbReference type="EMBL" id="EPF31244.1"/>
    </source>
</evidence>
<evidence type="ECO:0000256" key="1">
    <source>
        <dbReference type="ARBA" id="ARBA00006620"/>
    </source>
</evidence>
<name>S3L384_TREMA</name>
<keyword evidence="5" id="KW-0378">Hydrolase</keyword>
<keyword evidence="9" id="KW-1185">Reference proteome</keyword>
<comment type="similarity">
    <text evidence="1">Belongs to the HicA mRNA interferase family.</text>
</comment>
<dbReference type="Gene3D" id="3.30.920.30">
    <property type="entry name" value="Hypothetical protein"/>
    <property type="match status" value="1"/>
</dbReference>
<proteinExistence type="inferred from homology"/>
<dbReference type="eggNOG" id="ENOG502ZN7G">
    <property type="taxonomic scope" value="Bacteria"/>
</dbReference>
<dbReference type="GO" id="GO:0004519">
    <property type="term" value="F:endonuclease activity"/>
    <property type="evidence" value="ECO:0007669"/>
    <property type="project" value="UniProtKB-KW"/>
</dbReference>
<dbReference type="HOGENOM" id="CLU_164851_1_1_12"/>
<evidence type="ECO:0000256" key="7">
    <source>
        <dbReference type="ARBA" id="ARBA00023016"/>
    </source>
</evidence>
<dbReference type="Proteomes" id="UP000014541">
    <property type="component" value="Unassembled WGS sequence"/>
</dbReference>
<keyword evidence="3" id="KW-0540">Nuclease</keyword>
<evidence type="ECO:0000256" key="2">
    <source>
        <dbReference type="ARBA" id="ARBA00022649"/>
    </source>
</evidence>
<evidence type="ECO:0000256" key="3">
    <source>
        <dbReference type="ARBA" id="ARBA00022722"/>
    </source>
</evidence>
<dbReference type="InterPro" id="IPR038570">
    <property type="entry name" value="HicA_sf"/>
</dbReference>
<accession>S3L384</accession>
<dbReference type="AlphaFoldDB" id="S3L384"/>
<evidence type="ECO:0008006" key="10">
    <source>
        <dbReference type="Google" id="ProtNLM"/>
    </source>
</evidence>
<reference evidence="8 9" key="1">
    <citation type="submission" date="2013-04" db="EMBL/GenBank/DDBJ databases">
        <title>The Genome Sequence of Treponema maltophilum ATCC 51939.</title>
        <authorList>
            <consortium name="The Broad Institute Genomics Platform"/>
            <person name="Earl A."/>
            <person name="Ward D."/>
            <person name="Feldgarden M."/>
            <person name="Gevers D."/>
            <person name="Leonetti C."/>
            <person name="Blanton J.M."/>
            <person name="Dewhirst F.E."/>
            <person name="Izard J."/>
            <person name="Walker B."/>
            <person name="Young S."/>
            <person name="Zeng Q."/>
            <person name="Gargeya S."/>
            <person name="Fitzgerald M."/>
            <person name="Haas B."/>
            <person name="Abouelleil A."/>
            <person name="Allen A.W."/>
            <person name="Alvarado L."/>
            <person name="Arachchi H.M."/>
            <person name="Berlin A.M."/>
            <person name="Chapman S.B."/>
            <person name="Gainer-Dewar J."/>
            <person name="Goldberg J."/>
            <person name="Griggs A."/>
            <person name="Gujja S."/>
            <person name="Hansen M."/>
            <person name="Howarth C."/>
            <person name="Imamovic A."/>
            <person name="Ireland A."/>
            <person name="Larimer J."/>
            <person name="McCowan C."/>
            <person name="Murphy C."/>
            <person name="Pearson M."/>
            <person name="Poon T.W."/>
            <person name="Priest M."/>
            <person name="Roberts A."/>
            <person name="Saif S."/>
            <person name="Shea T."/>
            <person name="Sisk P."/>
            <person name="Sykes S."/>
            <person name="Wortman J."/>
            <person name="Nusbaum C."/>
            <person name="Birren B."/>
        </authorList>
    </citation>
    <scope>NUCLEOTIDE SEQUENCE [LARGE SCALE GENOMIC DNA]</scope>
    <source>
        <strain evidence="8 9">ATCC 51939</strain>
    </source>
</reference>
<dbReference type="Pfam" id="PF07927">
    <property type="entry name" value="HicA_toxin"/>
    <property type="match status" value="1"/>
</dbReference>
<keyword evidence="4" id="KW-0255">Endonuclease</keyword>
<keyword evidence="6" id="KW-0694">RNA-binding</keyword>
<comment type="caution">
    <text evidence="8">The sequence shown here is derived from an EMBL/GenBank/DDBJ whole genome shotgun (WGS) entry which is preliminary data.</text>
</comment>
<evidence type="ECO:0000256" key="5">
    <source>
        <dbReference type="ARBA" id="ARBA00022801"/>
    </source>
</evidence>
<dbReference type="SUPFAM" id="SSF54786">
    <property type="entry name" value="YcfA/nrd intein domain"/>
    <property type="match status" value="1"/>
</dbReference>
<dbReference type="PATRIC" id="fig|1125699.3.peg.1598"/>
<dbReference type="STRING" id="1125699.HMPREF9194_01587"/>
<sequence>MQYHLFMSTIEKIIDKMKNQPNGIRLQEADKVLHFIGYRFDRQKGSHRQYINTEGDVITIKADNTLKACYIKDILKRM</sequence>
<gene>
    <name evidence="8" type="ORF">HMPREF9194_01587</name>
</gene>
<dbReference type="InterPro" id="IPR012933">
    <property type="entry name" value="HicA_mRNA_interferase"/>
</dbReference>